<feature type="domain" description="ABC transmembrane type-1" evidence="11">
    <location>
        <begin position="734"/>
        <end position="1029"/>
    </location>
</feature>
<evidence type="ECO:0000313" key="12">
    <source>
        <dbReference type="EMBL" id="CAH1180472.1"/>
    </source>
</evidence>
<dbReference type="SMART" id="SM00382">
    <property type="entry name" value="AAA"/>
    <property type="match status" value="2"/>
</dbReference>
<dbReference type="PROSITE" id="PS50893">
    <property type="entry name" value="ABC_TRANSPORTER_2"/>
    <property type="match status" value="2"/>
</dbReference>
<keyword evidence="6" id="KW-0067">ATP-binding</keyword>
<dbReference type="InterPro" id="IPR036640">
    <property type="entry name" value="ABC1_TM_sf"/>
</dbReference>
<dbReference type="FunFam" id="3.40.50.300:FF:000163">
    <property type="entry name" value="Multidrug resistance-associated protein member 4"/>
    <property type="match status" value="1"/>
</dbReference>
<evidence type="ECO:0000256" key="2">
    <source>
        <dbReference type="ARBA" id="ARBA00009726"/>
    </source>
</evidence>
<dbReference type="FunFam" id="1.20.1560.10:FF:000026">
    <property type="entry name" value="Multidrug resistance-associated protein lethal(2)03659"/>
    <property type="match status" value="1"/>
</dbReference>
<dbReference type="GO" id="GO:0005524">
    <property type="term" value="F:ATP binding"/>
    <property type="evidence" value="ECO:0007669"/>
    <property type="project" value="UniProtKB-KW"/>
</dbReference>
<evidence type="ECO:0000256" key="4">
    <source>
        <dbReference type="ARBA" id="ARBA00022692"/>
    </source>
</evidence>
<dbReference type="Pfam" id="PF00005">
    <property type="entry name" value="ABC_tran"/>
    <property type="match status" value="2"/>
</dbReference>
<keyword evidence="8 9" id="KW-0472">Membrane</keyword>
<feature type="transmembrane region" description="Helical" evidence="9">
    <location>
        <begin position="350"/>
        <end position="369"/>
    </location>
</feature>
<evidence type="ECO:0000256" key="9">
    <source>
        <dbReference type="SAM" id="Phobius"/>
    </source>
</evidence>
<keyword evidence="13" id="KW-1185">Reference proteome</keyword>
<feature type="transmembrane region" description="Helical" evidence="9">
    <location>
        <begin position="213"/>
        <end position="230"/>
    </location>
</feature>
<dbReference type="PROSITE" id="PS50929">
    <property type="entry name" value="ABC_TM1F"/>
    <property type="match status" value="2"/>
</dbReference>
<feature type="transmembrane region" description="Helical" evidence="9">
    <location>
        <begin position="236"/>
        <end position="253"/>
    </location>
</feature>
<gene>
    <name evidence="12" type="ORF">PHAECO_LOCUS11847</name>
</gene>
<dbReference type="FunFam" id="3.40.50.300:FF:000482">
    <property type="entry name" value="Multidrug resistance-associated protein member 4"/>
    <property type="match status" value="1"/>
</dbReference>
<dbReference type="SUPFAM" id="SSF52540">
    <property type="entry name" value="P-loop containing nucleoside triphosphate hydrolases"/>
    <property type="match status" value="2"/>
</dbReference>
<feature type="domain" description="ABC transporter" evidence="10">
    <location>
        <begin position="1065"/>
        <end position="1297"/>
    </location>
</feature>
<dbReference type="InterPro" id="IPR017871">
    <property type="entry name" value="ABC_transporter-like_CS"/>
</dbReference>
<dbReference type="InterPro" id="IPR011527">
    <property type="entry name" value="ABC1_TM_dom"/>
</dbReference>
<feature type="transmembrane region" description="Helical" evidence="9">
    <location>
        <begin position="133"/>
        <end position="156"/>
    </location>
</feature>
<evidence type="ECO:0000313" key="13">
    <source>
        <dbReference type="Proteomes" id="UP001153737"/>
    </source>
</evidence>
<dbReference type="GO" id="GO:0140359">
    <property type="term" value="F:ABC-type transporter activity"/>
    <property type="evidence" value="ECO:0007669"/>
    <property type="project" value="InterPro"/>
</dbReference>
<reference evidence="12" key="2">
    <citation type="submission" date="2022-10" db="EMBL/GenBank/DDBJ databases">
        <authorList>
            <consortium name="ENA_rothamsted_submissions"/>
            <consortium name="culmorum"/>
            <person name="King R."/>
        </authorList>
    </citation>
    <scope>NUCLEOTIDE SEQUENCE</scope>
</reference>
<dbReference type="OrthoDB" id="6500128at2759"/>
<evidence type="ECO:0000256" key="7">
    <source>
        <dbReference type="ARBA" id="ARBA00022989"/>
    </source>
</evidence>
<dbReference type="Gene3D" id="1.20.1560.10">
    <property type="entry name" value="ABC transporter type 1, transmembrane domain"/>
    <property type="match status" value="2"/>
</dbReference>
<dbReference type="CDD" id="cd03250">
    <property type="entry name" value="ABCC_MRP_domain1"/>
    <property type="match status" value="1"/>
</dbReference>
<keyword evidence="5" id="KW-0547">Nucleotide-binding</keyword>
<dbReference type="Gene3D" id="3.40.50.300">
    <property type="entry name" value="P-loop containing nucleotide triphosphate hydrolases"/>
    <property type="match status" value="2"/>
</dbReference>
<feature type="transmembrane region" description="Helical" evidence="9">
    <location>
        <begin position="787"/>
        <end position="807"/>
    </location>
</feature>
<evidence type="ECO:0000256" key="5">
    <source>
        <dbReference type="ARBA" id="ARBA00022741"/>
    </source>
</evidence>
<feature type="transmembrane region" description="Helical" evidence="9">
    <location>
        <begin position="869"/>
        <end position="900"/>
    </location>
</feature>
<dbReference type="InterPro" id="IPR044746">
    <property type="entry name" value="ABCC_6TM_D1"/>
</dbReference>
<evidence type="ECO:0000259" key="10">
    <source>
        <dbReference type="PROSITE" id="PS50893"/>
    </source>
</evidence>
<organism evidence="12 13">
    <name type="scientific">Phaedon cochleariae</name>
    <name type="common">Mustard beetle</name>
    <dbReference type="NCBI Taxonomy" id="80249"/>
    <lineage>
        <taxon>Eukaryota</taxon>
        <taxon>Metazoa</taxon>
        <taxon>Ecdysozoa</taxon>
        <taxon>Arthropoda</taxon>
        <taxon>Hexapoda</taxon>
        <taxon>Insecta</taxon>
        <taxon>Pterygota</taxon>
        <taxon>Neoptera</taxon>
        <taxon>Endopterygota</taxon>
        <taxon>Coleoptera</taxon>
        <taxon>Polyphaga</taxon>
        <taxon>Cucujiformia</taxon>
        <taxon>Chrysomeloidea</taxon>
        <taxon>Chrysomelidae</taxon>
        <taxon>Chrysomelinae</taxon>
        <taxon>Chrysomelini</taxon>
        <taxon>Phaedon</taxon>
    </lineage>
</organism>
<dbReference type="EMBL" id="OU896714">
    <property type="protein sequence ID" value="CAH1180472.1"/>
    <property type="molecule type" value="Genomic_DNA"/>
</dbReference>
<name>A0A9P0DUG4_PHACE</name>
<dbReference type="PANTHER" id="PTHR24223:SF456">
    <property type="entry name" value="MULTIDRUG RESISTANCE-ASSOCIATED PROTEIN LETHAL(2)03659"/>
    <property type="match status" value="1"/>
</dbReference>
<evidence type="ECO:0000256" key="6">
    <source>
        <dbReference type="ARBA" id="ARBA00022840"/>
    </source>
</evidence>
<comment type="similarity">
    <text evidence="2">Belongs to the ABC transporter superfamily. ABCC family. Conjugate transporter (TC 3.A.1.208) subfamily.</text>
</comment>
<dbReference type="PROSITE" id="PS00211">
    <property type="entry name" value="ABC_TRANSPORTER_1"/>
    <property type="match status" value="2"/>
</dbReference>
<dbReference type="GO" id="GO:0016020">
    <property type="term" value="C:membrane"/>
    <property type="evidence" value="ECO:0007669"/>
    <property type="project" value="UniProtKB-SubCell"/>
</dbReference>
<protein>
    <submittedName>
        <fullName evidence="12">Uncharacterized protein</fullName>
    </submittedName>
</protein>
<sequence>MDVTKHVDNPNPRDKANFLSVLFFSYTIPIFRKGMRKTLEVDDLYNPLRKDRSRLLGDALERNWEKEISKPNYDPKTSRALLLAVIRTFWTEYLFMGVLVGFGDLFVRTTQPLLLGMLLNYYNPESDTTKTDALYYAGGIVLCNITVTVIMSQYFINCMHAGMRVRTAVCALMYRKSVKLSKTALGDSPPGKVVNLLSNDVNRFDMASMMIHQLWIGPISAAIVMYYLYLNAGLPGIAGIAVIIVMSPLQAYGGKLAAKFRKQTALKTDERIRLMDEVICGIQVIKMYAWEIPFNKLVGLARRAETKIIKKGSYARAFFMAMGMFTTRLALFATLITISLSGQEITAAKVFVLMSYFNMLSMTLTALFVRGVTEVAELFISLRRLQMFLANEEYEYDRAGESHAFDSGNDGKEAVKLKNLSAKWNKASSDDVLHNIDLKANRGKLIGVIGPVGSGKSSLLQTLLGELEISDGTMNISGRFSYASQEPWVFSSTIRQNIVFGAEFDKKRYKEVIRVCALERDFAQFPNRDHTIVGDKGASLSGGQKARINLARAVYRDMDIYLLDDPLSAVDIHVSKTLYEECINGFLAGKTRILVTHQVHYLKNADNIIILNNGRIEKEGSFNDLSNSDNLYAKLLTTEPEPVSVKEEITRKESIKYSRQISKRSRKSSTTSIISARTIVDGVIPDEIEEEDDDDDEEENIKMKDVQEESSKGKVVGSLLLKYMRSGASACNVALVLFLFGFAQVAASSVDWFISLWTNIEEYRELKSSNATVADNWYPDFSTEVCLYIYGGLIMTLLTAQLSRSFSFYSLATVCSMKLHEYLFQGIIGATMRFFDTNPSGRILNRFSKDIGFVDEMVPRTLLDAGQMILQMIGSLVLVTSVNPYLLILILILAITFWFIRHIYLKSSKNLKRLEGMMRSPVFTHLGATLQGLSTIRAFRAEDILIAEFDNYQDYSTGAWFMSISAGSAFGFSLDVGCSIFIALVTFSFIVFDKELGITAGSVGLAMSQANQLSGMVQFAMRMTANIANQLMSVERIVEYKELPPEPQPIVPAQPPKGWPHQGQITFGDMSMSYFEGGPRVLKNLSFKIRENEKVGIVGRTGAGKSSLIGAIFRLTNVEGLIEIDGLNTKDLQLRDLRSKITIIPQDPVLFSGTLRYNLDPFEEFTDEQLYRAIDEVELKDPANVINRLENRVMDRGSNYSVGQRQLICLARAIIRNNKILMLDEATANVDPQTDGLIQKTIRTKFADCTVLTVAHRLNTIMDSDRVLVIEQGEVAEFDHPHVLLQNETGIFCKMVDDTGASLSEQLRRIARDNYTQTRMLAE</sequence>
<dbReference type="SUPFAM" id="SSF90123">
    <property type="entry name" value="ABC transporter transmembrane region"/>
    <property type="match status" value="2"/>
</dbReference>
<evidence type="ECO:0000256" key="3">
    <source>
        <dbReference type="ARBA" id="ARBA00022448"/>
    </source>
</evidence>
<feature type="transmembrane region" description="Helical" evidence="9">
    <location>
        <begin position="959"/>
        <end position="992"/>
    </location>
</feature>
<evidence type="ECO:0000256" key="1">
    <source>
        <dbReference type="ARBA" id="ARBA00004141"/>
    </source>
</evidence>
<comment type="subcellular location">
    <subcellularLocation>
        <location evidence="1">Membrane</location>
        <topology evidence="1">Multi-pass membrane protein</topology>
    </subcellularLocation>
</comment>
<reference evidence="12" key="1">
    <citation type="submission" date="2022-01" db="EMBL/GenBank/DDBJ databases">
        <authorList>
            <person name="King R."/>
        </authorList>
    </citation>
    <scope>NUCLEOTIDE SEQUENCE</scope>
</reference>
<dbReference type="FunFam" id="1.20.1560.10:FF:000014">
    <property type="entry name" value="Multidrug resistance-associated protein member 4"/>
    <property type="match status" value="1"/>
</dbReference>
<keyword evidence="3" id="KW-0813">Transport</keyword>
<evidence type="ECO:0000256" key="8">
    <source>
        <dbReference type="ARBA" id="ARBA00023136"/>
    </source>
</evidence>
<dbReference type="CDD" id="cd18579">
    <property type="entry name" value="ABC_6TM_ABCC_D1"/>
    <property type="match status" value="1"/>
</dbReference>
<dbReference type="Pfam" id="PF00664">
    <property type="entry name" value="ABC_membrane"/>
    <property type="match status" value="2"/>
</dbReference>
<keyword evidence="7 9" id="KW-1133">Transmembrane helix</keyword>
<evidence type="ECO:0000259" key="11">
    <source>
        <dbReference type="PROSITE" id="PS50929"/>
    </source>
</evidence>
<feature type="domain" description="ABC transmembrane type-1" evidence="11">
    <location>
        <begin position="95"/>
        <end position="368"/>
    </location>
</feature>
<dbReference type="InterPro" id="IPR050173">
    <property type="entry name" value="ABC_transporter_C-like"/>
</dbReference>
<proteinExistence type="inferred from homology"/>
<keyword evidence="4 9" id="KW-0812">Transmembrane</keyword>
<dbReference type="CDD" id="cd03244">
    <property type="entry name" value="ABCC_MRP_domain2"/>
    <property type="match status" value="1"/>
</dbReference>
<dbReference type="GO" id="GO:0016887">
    <property type="term" value="F:ATP hydrolysis activity"/>
    <property type="evidence" value="ECO:0007669"/>
    <property type="project" value="InterPro"/>
</dbReference>
<accession>A0A9P0DUG4</accession>
<dbReference type="Proteomes" id="UP001153737">
    <property type="component" value="Chromosome 8"/>
</dbReference>
<dbReference type="InterPro" id="IPR027417">
    <property type="entry name" value="P-loop_NTPase"/>
</dbReference>
<dbReference type="PANTHER" id="PTHR24223">
    <property type="entry name" value="ATP-BINDING CASSETTE SUB-FAMILY C"/>
    <property type="match status" value="1"/>
</dbReference>
<feature type="transmembrane region" description="Helical" evidence="9">
    <location>
        <begin position="80"/>
        <end position="102"/>
    </location>
</feature>
<feature type="transmembrane region" description="Helical" evidence="9">
    <location>
        <begin position="317"/>
        <end position="338"/>
    </location>
</feature>
<dbReference type="InterPro" id="IPR003439">
    <property type="entry name" value="ABC_transporter-like_ATP-bd"/>
</dbReference>
<dbReference type="InterPro" id="IPR003593">
    <property type="entry name" value="AAA+_ATPase"/>
</dbReference>
<feature type="transmembrane region" description="Helical" evidence="9">
    <location>
        <begin position="730"/>
        <end position="754"/>
    </location>
</feature>
<feature type="domain" description="ABC transporter" evidence="10">
    <location>
        <begin position="415"/>
        <end position="638"/>
    </location>
</feature>